<keyword evidence="6 10" id="KW-0472">Membrane</keyword>
<feature type="domain" description="Anti-sigma K factor RskA C-terminal" evidence="11">
    <location>
        <begin position="113"/>
        <end position="260"/>
    </location>
</feature>
<evidence type="ECO:0000256" key="7">
    <source>
        <dbReference type="ARBA" id="ARBA00029829"/>
    </source>
</evidence>
<sequence length="277" mass="30166">MTQPTNDANRTDLIAGYVLNDLTREEAVRLRQLLAEDPACSEEVKSFEEAFALLPYDLPTVEPSPRLKANILKAAACSIPETVAKPQPSNVVPIIAPQHQRRWSARIPAISTSIAAITLAALGFNLIQLSQRSQQLQATNTELTQLRNELKANQSTIAQLSNPDTQVQTLIGSVPNPTDSRLPTARLLIKPGDPEVILVAQDLPKLSADQIYRLWSVTDTSSPPEYCGQFRQNAEGTARWVTPAPICTTQSAKFVITLDAPEDPITSAGPLVMQSII</sequence>
<keyword evidence="3" id="KW-1003">Cell membrane</keyword>
<dbReference type="InterPro" id="IPR018764">
    <property type="entry name" value="RskA_C"/>
</dbReference>
<accession>A0A2W4U6N1</accession>
<keyword evidence="4 10" id="KW-0812">Transmembrane</keyword>
<gene>
    <name evidence="12" type="ORF">DCF25_13240</name>
</gene>
<reference evidence="13" key="1">
    <citation type="submission" date="2018-04" db="EMBL/GenBank/DDBJ databases">
        <authorList>
            <person name="Cornet L."/>
        </authorList>
    </citation>
    <scope>NUCLEOTIDE SEQUENCE [LARGE SCALE GENOMIC DNA]</scope>
</reference>
<dbReference type="InterPro" id="IPR041916">
    <property type="entry name" value="Anti_sigma_zinc_sf"/>
</dbReference>
<reference evidence="12 13" key="2">
    <citation type="submission" date="2018-06" db="EMBL/GenBank/DDBJ databases">
        <title>Metagenomic assembly of (sub)arctic Cyanobacteria and their associated microbiome from non-axenic cultures.</title>
        <authorList>
            <person name="Baurain D."/>
        </authorList>
    </citation>
    <scope>NUCLEOTIDE SEQUENCE [LARGE SCALE GENOMIC DNA]</scope>
    <source>
        <strain evidence="12">ULC129bin1</strain>
    </source>
</reference>
<evidence type="ECO:0000256" key="1">
    <source>
        <dbReference type="ARBA" id="ARBA00004167"/>
    </source>
</evidence>
<dbReference type="AlphaFoldDB" id="A0A2W4U6N1"/>
<evidence type="ECO:0000256" key="8">
    <source>
        <dbReference type="ARBA" id="ARBA00030803"/>
    </source>
</evidence>
<feature type="transmembrane region" description="Helical" evidence="10">
    <location>
        <begin position="107"/>
        <end position="127"/>
    </location>
</feature>
<feature type="coiled-coil region" evidence="9">
    <location>
        <begin position="126"/>
        <end position="156"/>
    </location>
</feature>
<dbReference type="GO" id="GO:0006417">
    <property type="term" value="P:regulation of translation"/>
    <property type="evidence" value="ECO:0007669"/>
    <property type="project" value="TreeGrafter"/>
</dbReference>
<comment type="caution">
    <text evidence="12">The sequence shown here is derived from an EMBL/GenBank/DDBJ whole genome shotgun (WGS) entry which is preliminary data.</text>
</comment>
<dbReference type="Gene3D" id="1.10.10.1320">
    <property type="entry name" value="Anti-sigma factor, zinc-finger domain"/>
    <property type="match status" value="1"/>
</dbReference>
<dbReference type="InterPro" id="IPR051474">
    <property type="entry name" value="Anti-sigma-K/W_factor"/>
</dbReference>
<dbReference type="PANTHER" id="PTHR37461">
    <property type="entry name" value="ANTI-SIGMA-K FACTOR RSKA"/>
    <property type="match status" value="1"/>
</dbReference>
<evidence type="ECO:0000256" key="9">
    <source>
        <dbReference type="SAM" id="Coils"/>
    </source>
</evidence>
<dbReference type="GO" id="GO:0005886">
    <property type="term" value="C:plasma membrane"/>
    <property type="evidence" value="ECO:0007669"/>
    <property type="project" value="UniProtKB-SubCell"/>
</dbReference>
<dbReference type="PANTHER" id="PTHR37461:SF1">
    <property type="entry name" value="ANTI-SIGMA-K FACTOR RSKA"/>
    <property type="match status" value="1"/>
</dbReference>
<evidence type="ECO:0000313" key="13">
    <source>
        <dbReference type="Proteomes" id="UP000249354"/>
    </source>
</evidence>
<evidence type="ECO:0000256" key="6">
    <source>
        <dbReference type="ARBA" id="ARBA00023136"/>
    </source>
</evidence>
<dbReference type="EMBL" id="QBMC01000089">
    <property type="protein sequence ID" value="PZO15714.1"/>
    <property type="molecule type" value="Genomic_DNA"/>
</dbReference>
<dbReference type="Proteomes" id="UP000249354">
    <property type="component" value="Unassembled WGS sequence"/>
</dbReference>
<evidence type="ECO:0000256" key="3">
    <source>
        <dbReference type="ARBA" id="ARBA00022475"/>
    </source>
</evidence>
<evidence type="ECO:0000313" key="12">
    <source>
        <dbReference type="EMBL" id="PZO15714.1"/>
    </source>
</evidence>
<evidence type="ECO:0000259" key="11">
    <source>
        <dbReference type="Pfam" id="PF10099"/>
    </source>
</evidence>
<name>A0A2W4U6N1_9CYAN</name>
<keyword evidence="9" id="KW-0175">Coiled coil</keyword>
<evidence type="ECO:0000256" key="5">
    <source>
        <dbReference type="ARBA" id="ARBA00022989"/>
    </source>
</evidence>
<evidence type="ECO:0000256" key="2">
    <source>
        <dbReference type="ARBA" id="ARBA00004236"/>
    </source>
</evidence>
<comment type="subcellular location">
    <subcellularLocation>
        <location evidence="2">Cell membrane</location>
    </subcellularLocation>
    <subcellularLocation>
        <location evidence="1">Membrane</location>
        <topology evidence="1">Single-pass membrane protein</topology>
    </subcellularLocation>
</comment>
<protein>
    <recommendedName>
        <fullName evidence="8">Regulator of SigK</fullName>
    </recommendedName>
    <alternativeName>
        <fullName evidence="7">Sigma-K anti-sigma factor RskA</fullName>
    </alternativeName>
</protein>
<organism evidence="12 13">
    <name type="scientific">Leptolyngbya foveolarum</name>
    <dbReference type="NCBI Taxonomy" id="47253"/>
    <lineage>
        <taxon>Bacteria</taxon>
        <taxon>Bacillati</taxon>
        <taxon>Cyanobacteriota</taxon>
        <taxon>Cyanophyceae</taxon>
        <taxon>Leptolyngbyales</taxon>
        <taxon>Leptolyngbyaceae</taxon>
        <taxon>Leptolyngbya group</taxon>
        <taxon>Leptolyngbya</taxon>
    </lineage>
</organism>
<dbReference type="GO" id="GO:0016989">
    <property type="term" value="F:sigma factor antagonist activity"/>
    <property type="evidence" value="ECO:0007669"/>
    <property type="project" value="TreeGrafter"/>
</dbReference>
<dbReference type="Pfam" id="PF10099">
    <property type="entry name" value="RskA_C"/>
    <property type="match status" value="1"/>
</dbReference>
<keyword evidence="5 10" id="KW-1133">Transmembrane helix</keyword>
<proteinExistence type="predicted"/>
<evidence type="ECO:0000256" key="10">
    <source>
        <dbReference type="SAM" id="Phobius"/>
    </source>
</evidence>
<evidence type="ECO:0000256" key="4">
    <source>
        <dbReference type="ARBA" id="ARBA00022692"/>
    </source>
</evidence>